<evidence type="ECO:0000313" key="2">
    <source>
        <dbReference type="EMBL" id="MFC7351388.1"/>
    </source>
</evidence>
<proteinExistence type="predicted"/>
<gene>
    <name evidence="2" type="ORF">ACFQW9_12130</name>
</gene>
<keyword evidence="3" id="KW-1185">Reference proteome</keyword>
<name>A0ABW2MCZ2_9ACTN</name>
<sequence length="248" mass="25158">MPTDPTDRADPLVSRARALWQELSAEPAAAFGTPGRPAVFVAPASSLAPPSWVGVVAVGDAALITAPTGRAADSVRSALNGLATDELTDPATVAGLLPVADTLGPAVLGYLAPDGLRPVTTDAAGPVGSLAAGHPALRALLAEAGQADAGESGLADVTSPVFVVRKGPEVLAAAGYERWPRDTAHLCVLTAPDARGRGLARQVAHTATAHALAAGLLPQWRARPPASRRVAQALGYREAGRQLSVRLP</sequence>
<evidence type="ECO:0000259" key="1">
    <source>
        <dbReference type="PROSITE" id="PS51186"/>
    </source>
</evidence>
<dbReference type="RefSeq" id="WP_319274381.1">
    <property type="nucleotide sequence ID" value="NZ_JBHTCK010000003.1"/>
</dbReference>
<reference evidence="3" key="1">
    <citation type="journal article" date="2019" name="Int. J. Syst. Evol. Microbiol.">
        <title>The Global Catalogue of Microorganisms (GCM) 10K type strain sequencing project: providing services to taxonomists for standard genome sequencing and annotation.</title>
        <authorList>
            <consortium name="The Broad Institute Genomics Platform"/>
            <consortium name="The Broad Institute Genome Sequencing Center for Infectious Disease"/>
            <person name="Wu L."/>
            <person name="Ma J."/>
        </authorList>
    </citation>
    <scope>NUCLEOTIDE SEQUENCE [LARGE SCALE GENOMIC DNA]</scope>
    <source>
        <strain evidence="3">ICMP 19430</strain>
    </source>
</reference>
<comment type="caution">
    <text evidence="2">The sequence shown here is derived from an EMBL/GenBank/DDBJ whole genome shotgun (WGS) entry which is preliminary data.</text>
</comment>
<dbReference type="InterPro" id="IPR027365">
    <property type="entry name" value="GNAT_acetyltra_YdfB-like"/>
</dbReference>
<feature type="domain" description="N-acetyltransferase" evidence="1">
    <location>
        <begin position="114"/>
        <end position="248"/>
    </location>
</feature>
<dbReference type="InterPro" id="IPR000182">
    <property type="entry name" value="GNAT_dom"/>
</dbReference>
<protein>
    <submittedName>
        <fullName evidence="2">GNAT family N-acetyltransferase</fullName>
    </submittedName>
</protein>
<dbReference type="Pfam" id="PF12746">
    <property type="entry name" value="GNAT_acetyltran"/>
    <property type="match status" value="1"/>
</dbReference>
<organism evidence="2 3">
    <name type="scientific">Streptomyces caviscabies</name>
    <dbReference type="NCBI Taxonomy" id="90079"/>
    <lineage>
        <taxon>Bacteria</taxon>
        <taxon>Bacillati</taxon>
        <taxon>Actinomycetota</taxon>
        <taxon>Actinomycetes</taxon>
        <taxon>Kitasatosporales</taxon>
        <taxon>Streptomycetaceae</taxon>
        <taxon>Streptomyces</taxon>
    </lineage>
</organism>
<dbReference type="EMBL" id="JBHTCK010000003">
    <property type="protein sequence ID" value="MFC7351388.1"/>
    <property type="molecule type" value="Genomic_DNA"/>
</dbReference>
<dbReference type="Gene3D" id="3.40.630.30">
    <property type="match status" value="1"/>
</dbReference>
<dbReference type="PROSITE" id="PS51186">
    <property type="entry name" value="GNAT"/>
    <property type="match status" value="1"/>
</dbReference>
<evidence type="ECO:0000313" key="3">
    <source>
        <dbReference type="Proteomes" id="UP001596509"/>
    </source>
</evidence>
<dbReference type="Proteomes" id="UP001596509">
    <property type="component" value="Unassembled WGS sequence"/>
</dbReference>
<accession>A0ABW2MCZ2</accession>
<dbReference type="SUPFAM" id="SSF55729">
    <property type="entry name" value="Acyl-CoA N-acyltransferases (Nat)"/>
    <property type="match status" value="1"/>
</dbReference>
<dbReference type="InterPro" id="IPR016181">
    <property type="entry name" value="Acyl_CoA_acyltransferase"/>
</dbReference>